<evidence type="ECO:0000313" key="4">
    <source>
        <dbReference type="Proteomes" id="UP000611723"/>
    </source>
</evidence>
<comment type="caution">
    <text evidence="3">The sequence shown here is derived from an EMBL/GenBank/DDBJ whole genome shotgun (WGS) entry which is preliminary data.</text>
</comment>
<dbReference type="CDD" id="cd00146">
    <property type="entry name" value="PKD"/>
    <property type="match status" value="3"/>
</dbReference>
<dbReference type="PROSITE" id="PS50093">
    <property type="entry name" value="PKD"/>
    <property type="match status" value="3"/>
</dbReference>
<evidence type="ECO:0000313" key="3">
    <source>
        <dbReference type="EMBL" id="MBK6264367.1"/>
    </source>
</evidence>
<dbReference type="Proteomes" id="UP000611723">
    <property type="component" value="Unassembled WGS sequence"/>
</dbReference>
<keyword evidence="1" id="KW-0732">Signal</keyword>
<sequence length="1670" mass="172892">MKRIFLIFFTSVTFLFISITVDAQRPPVVAGFTESPSIGCKLNHTVFFTDLSENPDIWLWNFGDGSTSTSKNPIHQYTSAGSFNVSLFVQDTINGDSDEISRIITIGVSTVDFNASSTFGCGPVTSNFTDASSIDGAGSIVSWLWDFGDGTTATEQNPSHTYNTRGTYTVALTITSSLGCTKTRTKTNYIQVIGPDVKFTASHTGDNYTFINATISGAPVVSSLWTFGDGATSTDLNPTHTYTTTGVFDVSLTVQDLDGCSRTLTKTNFVNTISGAFDVSQAIFTGAHERFSVAAEVSGPSSLAFNPDGTKMFVLDEINSFINEYNLSSAYDVSTAVYAGDSERFSVAAQEAAPSSVAFSTNGNKMFVMGFGGDDINEYHLATAFDISTAVYAGDSERFSVAAQDTHSNSLTFDQDGTKMYMVGSDDDEVNEYTLSAAFDVSTAVYQTTLSVGAQDGSPQSIAFVGNGFKLLMMGSAGDNINLYNLTTAFDISTASYSGDAERLSIAGQESQPTSFAFNADGTQLYVIGQVGKDINVYSLASPVITGAAANQAVNDTSSISLFSTITIQDPNGDNVLVTITLDDNAKGVLTGTGLSGTGPYTLASTDAASLQASLRTLVFSPTENRTTTSETSTFTLEVSDDSFSDTDNITTVVSSAVAPSVVISSVDTDPINGTFTATFTSSENVTGFEISDITVGNGTASDFTETNASEYTALITPITDGAVTIDVVANVAEDAATNGNTAAAQFSIEADLTLPTVAITSTAPDPTSAAFTATFTFSENVTGFEIGDITVGDGTASDFASTSASVYTALITPTADGTVTVDVATDLAQDVATNGNTAATQFSIEADLTAPTLTITSAAANPTNGAFTATFIFSEEVTGFEVDDITIGNGTASDFASTSASVYTALITPTTDGTVTIDVAANVAQDAATNGNTAAAQFSVEADFTDPTITITSLVADPTNGAFTATFTFSEEVAGFDVTDITVGNGNAGSFAATSASVYTAEITPTSDGTVTIDVAANVAQDAATNGNTAVTQFSIEADLTAPTVSITSAAADPTNAAFTATFTFSENVTGFEIGDILVGNGTASDFIATSASEYTALITPTTDGTVTINMAADVVEDAVTNGNMAADQYSIEADLTAPTLTISTEATDPVNGAFIATFTFSENVTDFEVADISVGNGTAENFASTSASVYTVLITPATDGTVTVDVTADVAQDAATNRNTVATQFSIEADLTAPTLSITSATADPTNAAFMAIFTFSEEVTGFEIGDITVGNGTASDFTEVSASEYTALITPTADGTVIINVTANVAQDAATNGNSAATQFSIEYDGSVAEIICQDITVQLDANGIANIEASQIDNGSSDNYGIASMALDITTFDCSNIGDNEVVLTVTDFNGNTGTCLAVVTVEDTSPPIVVVQDITLPLNTNGQASITVDDIDNGSSDNCGIASRILDVSAFDTPTTPSIMVTLTVTDFSGNTASASATITFGKVAQAILFEPLADKKVGADPVTLQATGGGSGLPVTFSISTEPATGVASIIDNMIIIEGPGMVTVTARQAGNDVFEAAPAVSQTFEIQSNELFLPTLFSPNKDQLNDRFIVRGGGNVDTIELKIFDRDNNLVFSSNSLTDLFQMGWDGEEQPQGVYIWVVKGSFTDGAPVLINGKNTGIIRLIR</sequence>
<dbReference type="PANTHER" id="PTHR34677:SF3">
    <property type="entry name" value="BACTERIAL IG-LIKE DOMAIN-CONTAINING PROTEIN"/>
    <property type="match status" value="1"/>
</dbReference>
<dbReference type="FunFam" id="2.60.40.10:FF:000270">
    <property type="entry name" value="Cell surface protein"/>
    <property type="match status" value="1"/>
</dbReference>
<dbReference type="Pfam" id="PF13585">
    <property type="entry name" value="CHU_C"/>
    <property type="match status" value="1"/>
</dbReference>
<dbReference type="InterPro" id="IPR013783">
    <property type="entry name" value="Ig-like_fold"/>
</dbReference>
<dbReference type="EMBL" id="JAEQBW010000001">
    <property type="protein sequence ID" value="MBK6264367.1"/>
    <property type="molecule type" value="Genomic_DNA"/>
</dbReference>
<feature type="chain" id="PRO_5036998566" evidence="1">
    <location>
        <begin position="24"/>
        <end position="1670"/>
    </location>
</feature>
<feature type="domain" description="PKD" evidence="2">
    <location>
        <begin position="135"/>
        <end position="192"/>
    </location>
</feature>
<dbReference type="Gene3D" id="2.130.10.10">
    <property type="entry name" value="YVTN repeat-like/Quinoprotein amine dehydrogenase"/>
    <property type="match status" value="1"/>
</dbReference>
<dbReference type="SUPFAM" id="SSF63829">
    <property type="entry name" value="Calcium-dependent phosphotriesterase"/>
    <property type="match status" value="1"/>
</dbReference>
<evidence type="ECO:0000256" key="1">
    <source>
        <dbReference type="SAM" id="SignalP"/>
    </source>
</evidence>
<dbReference type="InterPro" id="IPR022409">
    <property type="entry name" value="PKD/Chitinase_dom"/>
</dbReference>
<feature type="domain" description="PKD" evidence="2">
    <location>
        <begin position="216"/>
        <end position="277"/>
    </location>
</feature>
<evidence type="ECO:0000259" key="2">
    <source>
        <dbReference type="PROSITE" id="PS50093"/>
    </source>
</evidence>
<dbReference type="InterPro" id="IPR000601">
    <property type="entry name" value="PKD_dom"/>
</dbReference>
<dbReference type="InterPro" id="IPR015943">
    <property type="entry name" value="WD40/YVTN_repeat-like_dom_sf"/>
</dbReference>
<dbReference type="PANTHER" id="PTHR34677">
    <property type="match status" value="1"/>
</dbReference>
<reference evidence="3" key="1">
    <citation type="submission" date="2021-01" db="EMBL/GenBank/DDBJ databases">
        <title>Marivirga aurantiaca sp. nov., isolated from intertidal surface sediments.</title>
        <authorList>
            <person name="Zhang M."/>
        </authorList>
    </citation>
    <scope>NUCLEOTIDE SEQUENCE</scope>
    <source>
        <strain evidence="3">S37H4</strain>
    </source>
</reference>
<organism evidence="3 4">
    <name type="scientific">Marivirga aurantiaca</name>
    <dbReference type="NCBI Taxonomy" id="2802615"/>
    <lineage>
        <taxon>Bacteria</taxon>
        <taxon>Pseudomonadati</taxon>
        <taxon>Bacteroidota</taxon>
        <taxon>Cytophagia</taxon>
        <taxon>Cytophagales</taxon>
        <taxon>Marivirgaceae</taxon>
        <taxon>Marivirga</taxon>
    </lineage>
</organism>
<accession>A0A934WWT7</accession>
<dbReference type="RefSeq" id="WP_201430030.1">
    <property type="nucleotide sequence ID" value="NZ_JAEQBW010000001.1"/>
</dbReference>
<feature type="signal peptide" evidence="1">
    <location>
        <begin position="1"/>
        <end position="23"/>
    </location>
</feature>
<feature type="domain" description="PKD" evidence="2">
    <location>
        <begin position="28"/>
        <end position="111"/>
    </location>
</feature>
<protein>
    <submittedName>
        <fullName evidence="3">PKD domain-containing protein</fullName>
    </submittedName>
</protein>
<dbReference type="InterPro" id="IPR035986">
    <property type="entry name" value="PKD_dom_sf"/>
</dbReference>
<dbReference type="SUPFAM" id="SSF49299">
    <property type="entry name" value="PKD domain"/>
    <property type="match status" value="2"/>
</dbReference>
<gene>
    <name evidence="3" type="ORF">JKA74_04905</name>
</gene>
<proteinExistence type="predicted"/>
<dbReference type="Pfam" id="PF19078">
    <property type="entry name" value="Big_12"/>
    <property type="match status" value="7"/>
</dbReference>
<dbReference type="SMART" id="SM00089">
    <property type="entry name" value="PKD"/>
    <property type="match status" value="3"/>
</dbReference>
<keyword evidence="4" id="KW-1185">Reference proteome</keyword>
<name>A0A934WWT7_9BACT</name>
<dbReference type="InterPro" id="IPR044048">
    <property type="entry name" value="Big_12"/>
</dbReference>
<dbReference type="Gene3D" id="2.60.40.10">
    <property type="entry name" value="Immunoglobulins"/>
    <property type="match status" value="3"/>
</dbReference>
<dbReference type="Pfam" id="PF18911">
    <property type="entry name" value="PKD_4"/>
    <property type="match status" value="3"/>
</dbReference>